<dbReference type="Pfam" id="PF07727">
    <property type="entry name" value="RVT_2"/>
    <property type="match status" value="1"/>
</dbReference>
<dbReference type="OrthoDB" id="443140at2759"/>
<dbReference type="PANTHER" id="PTHR11439:SF515">
    <property type="entry name" value="GAG-POL POLYPROTEIN"/>
    <property type="match status" value="1"/>
</dbReference>
<evidence type="ECO:0000259" key="1">
    <source>
        <dbReference type="Pfam" id="PF07727"/>
    </source>
</evidence>
<dbReference type="Proteomes" id="UP000663760">
    <property type="component" value="Chromosome 8"/>
</dbReference>
<reference evidence="2" key="1">
    <citation type="submission" date="2020-02" db="EMBL/GenBank/DDBJ databases">
        <authorList>
            <person name="Scholz U."/>
            <person name="Mascher M."/>
            <person name="Fiebig A."/>
        </authorList>
    </citation>
    <scope>NUCLEOTIDE SEQUENCE</scope>
</reference>
<name>A0A7I8KUE6_SPIIN</name>
<keyword evidence="3" id="KW-1185">Reference proteome</keyword>
<dbReference type="InterPro" id="IPR013103">
    <property type="entry name" value="RVT_2"/>
</dbReference>
<dbReference type="PANTHER" id="PTHR11439">
    <property type="entry name" value="GAG-POL-RELATED RETROTRANSPOSON"/>
    <property type="match status" value="1"/>
</dbReference>
<sequence>MSNLGLLNSYLGIEVIQEKCEISLNQRAYVVKILEQFNMMNCNSAHTPMEARLKFVKNGPYSTIDSMLYQSLIESLRYLTHTHPDLVFSVGFLSRFMEHPTSEHMMGLKRVLRYITRTLDYGLVYEKGQVAAQLIGYTNSDYAGDVEDQKSTMGYVFFYGSMAISWTSQKQKI</sequence>
<dbReference type="AlphaFoldDB" id="A0A7I8KUE6"/>
<evidence type="ECO:0000313" key="2">
    <source>
        <dbReference type="EMBL" id="CAA7400926.1"/>
    </source>
</evidence>
<accession>A0A7I8KUE6</accession>
<organism evidence="2 3">
    <name type="scientific">Spirodela intermedia</name>
    <name type="common">Intermediate duckweed</name>
    <dbReference type="NCBI Taxonomy" id="51605"/>
    <lineage>
        <taxon>Eukaryota</taxon>
        <taxon>Viridiplantae</taxon>
        <taxon>Streptophyta</taxon>
        <taxon>Embryophyta</taxon>
        <taxon>Tracheophyta</taxon>
        <taxon>Spermatophyta</taxon>
        <taxon>Magnoliopsida</taxon>
        <taxon>Liliopsida</taxon>
        <taxon>Araceae</taxon>
        <taxon>Lemnoideae</taxon>
        <taxon>Spirodela</taxon>
    </lineage>
</organism>
<gene>
    <name evidence="2" type="ORF">SI8410_08011604</name>
</gene>
<protein>
    <recommendedName>
        <fullName evidence="1">Reverse transcriptase Ty1/copia-type domain-containing protein</fullName>
    </recommendedName>
</protein>
<proteinExistence type="predicted"/>
<dbReference type="EMBL" id="LR746271">
    <property type="protein sequence ID" value="CAA7400926.1"/>
    <property type="molecule type" value="Genomic_DNA"/>
</dbReference>
<feature type="domain" description="Reverse transcriptase Ty1/copia-type" evidence="1">
    <location>
        <begin position="1"/>
        <end position="50"/>
    </location>
</feature>
<evidence type="ECO:0000313" key="3">
    <source>
        <dbReference type="Proteomes" id="UP000663760"/>
    </source>
</evidence>